<evidence type="ECO:0000259" key="2">
    <source>
        <dbReference type="Pfam" id="PF06527"/>
    </source>
</evidence>
<dbReference type="RefSeq" id="WP_211469139.1">
    <property type="nucleotide sequence ID" value="NZ_JAGSXH010000060.1"/>
</dbReference>
<dbReference type="EMBL" id="JAGSXH010000060">
    <property type="protein sequence ID" value="MBS2964777.1"/>
    <property type="molecule type" value="Genomic_DNA"/>
</dbReference>
<keyword evidence="4" id="KW-1185">Reference proteome</keyword>
<protein>
    <submittedName>
        <fullName evidence="3">TniQ family protein</fullName>
    </submittedName>
</protein>
<dbReference type="Pfam" id="PF06527">
    <property type="entry name" value="TniQ"/>
    <property type="match status" value="1"/>
</dbReference>
<evidence type="ECO:0000256" key="1">
    <source>
        <dbReference type="SAM" id="MobiDB-lite"/>
    </source>
</evidence>
<evidence type="ECO:0000313" key="3">
    <source>
        <dbReference type="EMBL" id="MBS2964777.1"/>
    </source>
</evidence>
<organism evidence="3 4">
    <name type="scientific">Actinocrinis puniceicyclus</name>
    <dbReference type="NCBI Taxonomy" id="977794"/>
    <lineage>
        <taxon>Bacteria</taxon>
        <taxon>Bacillati</taxon>
        <taxon>Actinomycetota</taxon>
        <taxon>Actinomycetes</taxon>
        <taxon>Catenulisporales</taxon>
        <taxon>Actinospicaceae</taxon>
        <taxon>Actinocrinis</taxon>
    </lineage>
</organism>
<proteinExistence type="predicted"/>
<evidence type="ECO:0000313" key="4">
    <source>
        <dbReference type="Proteomes" id="UP000677913"/>
    </source>
</evidence>
<feature type="domain" description="TniQ" evidence="2">
    <location>
        <begin position="6"/>
        <end position="148"/>
    </location>
</feature>
<sequence>MVRTFPIRIAPLPGEALDSWLEALTHRMQVRYGDVLQDLDLSARTKHKSRNPDVPNDWTIALREHEAAGIAHATGTDQSVLHRMTLMRFQGRALLIDSETRQVNRKRLWGRGSGSRYCPDCLADSGGRWQLTWRLGWSFACLRHGRLLADLCPKCMRTPRQMMFSRDGLPIPGRCGSWPSKRAEPTSGCGHELSTTRTLRLAEDHPALTAQRLVLETIDADRAVFGLYGRLPQPASVALSEVRAVAGRVLANITAPKLSAWVPLDILDADAASHDSGGDPQRKTLIRPGFMAPPTASTTAIAITAALRILGTKSRSAAARAMRELIDSCREGAEKATVTTIVTWGRGTGPVLRSIQLAALGPTLRPGDQLRMRTSAFPARERADELQLNSRARALPSVFWTAWQVRLSPPGVYSRVLAPAWAAATLLVGSGLTMNAAAAMLGSVTDLPTVSRLLQLLQERQGWDAATVALDRLADFLDESDIAIDYERRRRLDYRDLLPSTQWTGLCRTIGYPAGGELRARVARCVLFHRISALPIDAAPGFPATEQTPFRSECERFIEVRPAEIADALDAVAREFLATQGAEDEPVVWNPPIALLDGIDLPGTDPADIDIAHLHKLVQGRRYPARFAADALGSRIETIRDVLTEHPAPMAPKTATQARATGQRMRVARQLLPEHELRRRYLDEYQSAQSIGNAYGITRAMVARLAGEYGIPMRTVHHRRYDDIDREWLVEQYVELRRTPGEIAREKGTSISVILDRAHAYGIPMRPPGGGSHAAHLRKPSDQNADQGAASP</sequence>
<accession>A0A8J8BC56</accession>
<comment type="caution">
    <text evidence="3">The sequence shown here is derived from an EMBL/GenBank/DDBJ whole genome shotgun (WGS) entry which is preliminary data.</text>
</comment>
<dbReference type="AlphaFoldDB" id="A0A8J8BC56"/>
<feature type="region of interest" description="Disordered" evidence="1">
    <location>
        <begin position="764"/>
        <end position="792"/>
    </location>
</feature>
<reference evidence="3" key="1">
    <citation type="submission" date="2021-04" db="EMBL/GenBank/DDBJ databases">
        <title>Genome based classification of Actinospica acidithermotolerans sp. nov., an actinobacterium isolated from an Indonesian hot spring.</title>
        <authorList>
            <person name="Kusuma A.B."/>
            <person name="Putra K.E."/>
            <person name="Nafisah S."/>
            <person name="Loh J."/>
            <person name="Nouioui I."/>
            <person name="Goodfellow M."/>
        </authorList>
    </citation>
    <scope>NUCLEOTIDE SEQUENCE</scope>
    <source>
        <strain evidence="3">DSM 45618</strain>
    </source>
</reference>
<dbReference type="InterPro" id="IPR009492">
    <property type="entry name" value="TniQ"/>
</dbReference>
<dbReference type="Proteomes" id="UP000677913">
    <property type="component" value="Unassembled WGS sequence"/>
</dbReference>
<gene>
    <name evidence="3" type="ORF">KGA66_17090</name>
</gene>
<name>A0A8J8BC56_9ACTN</name>